<protein>
    <submittedName>
        <fullName evidence="1">Uncharacterized protein</fullName>
    </submittedName>
</protein>
<dbReference type="AlphaFoldDB" id="A0AAW2VZB0"/>
<evidence type="ECO:0000313" key="1">
    <source>
        <dbReference type="EMBL" id="KAL0434890.1"/>
    </source>
</evidence>
<accession>A0AAW2VZB0</accession>
<gene>
    <name evidence="1" type="ORF">Sradi_0196900</name>
</gene>
<proteinExistence type="predicted"/>
<reference evidence="1" key="1">
    <citation type="submission" date="2020-06" db="EMBL/GenBank/DDBJ databases">
        <authorList>
            <person name="Li T."/>
            <person name="Hu X."/>
            <person name="Zhang T."/>
            <person name="Song X."/>
            <person name="Zhang H."/>
            <person name="Dai N."/>
            <person name="Sheng W."/>
            <person name="Hou X."/>
            <person name="Wei L."/>
        </authorList>
    </citation>
    <scope>NUCLEOTIDE SEQUENCE</scope>
    <source>
        <strain evidence="1">G02</strain>
        <tissue evidence="1">Leaf</tissue>
    </source>
</reference>
<reference evidence="1" key="2">
    <citation type="journal article" date="2024" name="Plant">
        <title>Genomic evolution and insights into agronomic trait innovations of Sesamum species.</title>
        <authorList>
            <person name="Miao H."/>
            <person name="Wang L."/>
            <person name="Qu L."/>
            <person name="Liu H."/>
            <person name="Sun Y."/>
            <person name="Le M."/>
            <person name="Wang Q."/>
            <person name="Wei S."/>
            <person name="Zheng Y."/>
            <person name="Lin W."/>
            <person name="Duan Y."/>
            <person name="Cao H."/>
            <person name="Xiong S."/>
            <person name="Wang X."/>
            <person name="Wei L."/>
            <person name="Li C."/>
            <person name="Ma Q."/>
            <person name="Ju M."/>
            <person name="Zhao R."/>
            <person name="Li G."/>
            <person name="Mu C."/>
            <person name="Tian Q."/>
            <person name="Mei H."/>
            <person name="Zhang T."/>
            <person name="Gao T."/>
            <person name="Zhang H."/>
        </authorList>
    </citation>
    <scope>NUCLEOTIDE SEQUENCE</scope>
    <source>
        <strain evidence="1">G02</strain>
    </source>
</reference>
<dbReference type="EMBL" id="JACGWJ010000002">
    <property type="protein sequence ID" value="KAL0434890.1"/>
    <property type="molecule type" value="Genomic_DNA"/>
</dbReference>
<comment type="caution">
    <text evidence="1">The sequence shown here is derived from an EMBL/GenBank/DDBJ whole genome shotgun (WGS) entry which is preliminary data.</text>
</comment>
<sequence>MDLYHFRPEPTGSVQRTRAFQDASTGAVCGNTELKDARGLRRHQTIRQNKQKAEEAPADATTQALQVVHGAALAPLFGAAVAASPRSADPAPNAPRIVITQDAPPLELSRTLLGTLQQMITSAICEQLTTVAPTLATRQPEVIVLGQAELTVVMPKPEASPGLAQQPPAQAGDVPPQWLARLESLQKELQDVQLKVFYNSRYLP</sequence>
<organism evidence="1">
    <name type="scientific">Sesamum radiatum</name>
    <name type="common">Black benniseed</name>
    <dbReference type="NCBI Taxonomy" id="300843"/>
    <lineage>
        <taxon>Eukaryota</taxon>
        <taxon>Viridiplantae</taxon>
        <taxon>Streptophyta</taxon>
        <taxon>Embryophyta</taxon>
        <taxon>Tracheophyta</taxon>
        <taxon>Spermatophyta</taxon>
        <taxon>Magnoliopsida</taxon>
        <taxon>eudicotyledons</taxon>
        <taxon>Gunneridae</taxon>
        <taxon>Pentapetalae</taxon>
        <taxon>asterids</taxon>
        <taxon>lamiids</taxon>
        <taxon>Lamiales</taxon>
        <taxon>Pedaliaceae</taxon>
        <taxon>Sesamum</taxon>
    </lineage>
</organism>
<name>A0AAW2VZB0_SESRA</name>